<gene>
    <name evidence="1" type="ORF">HYALB_00009640</name>
</gene>
<sequence>MPMEIYLQRSYRGRIVDAAKWRKGKQGTATKITKEKLFSCSGMRADSDMIFTYHLWTLADNDNGKFERNGTEVLSKISDVDGSGDKKVTFNLDGANNAMPCEIWSMN</sequence>
<dbReference type="EMBL" id="CAJVRM010000229">
    <property type="protein sequence ID" value="CAG8977693.1"/>
    <property type="molecule type" value="Genomic_DNA"/>
</dbReference>
<evidence type="ECO:0000313" key="2">
    <source>
        <dbReference type="Proteomes" id="UP000701801"/>
    </source>
</evidence>
<keyword evidence="2" id="KW-1185">Reference proteome</keyword>
<dbReference type="Proteomes" id="UP000701801">
    <property type="component" value="Unassembled WGS sequence"/>
</dbReference>
<proteinExistence type="predicted"/>
<name>A0A9N9LNU3_9HELO</name>
<dbReference type="AlphaFoldDB" id="A0A9N9LNU3"/>
<organism evidence="1 2">
    <name type="scientific">Hymenoscyphus albidus</name>
    <dbReference type="NCBI Taxonomy" id="595503"/>
    <lineage>
        <taxon>Eukaryota</taxon>
        <taxon>Fungi</taxon>
        <taxon>Dikarya</taxon>
        <taxon>Ascomycota</taxon>
        <taxon>Pezizomycotina</taxon>
        <taxon>Leotiomycetes</taxon>
        <taxon>Helotiales</taxon>
        <taxon>Helotiaceae</taxon>
        <taxon>Hymenoscyphus</taxon>
    </lineage>
</organism>
<comment type="caution">
    <text evidence="1">The sequence shown here is derived from an EMBL/GenBank/DDBJ whole genome shotgun (WGS) entry which is preliminary data.</text>
</comment>
<accession>A0A9N9LNU3</accession>
<reference evidence="1" key="1">
    <citation type="submission" date="2021-07" db="EMBL/GenBank/DDBJ databases">
        <authorList>
            <person name="Durling M."/>
        </authorList>
    </citation>
    <scope>NUCLEOTIDE SEQUENCE</scope>
</reference>
<protein>
    <submittedName>
        <fullName evidence="1">Uncharacterized protein</fullName>
    </submittedName>
</protein>
<dbReference type="OrthoDB" id="272703at2759"/>
<evidence type="ECO:0000313" key="1">
    <source>
        <dbReference type="EMBL" id="CAG8977693.1"/>
    </source>
</evidence>